<protein>
    <submittedName>
        <fullName evidence="8">Golgi apparatus membrane protein TVP23 A, variant 2</fullName>
    </submittedName>
</protein>
<reference evidence="8 9" key="1">
    <citation type="submission" date="2020-04" db="EMBL/GenBank/DDBJ databases">
        <title>Perkinsus olseni comparative genomics.</title>
        <authorList>
            <person name="Bogema D.R."/>
        </authorList>
    </citation>
    <scope>NUCLEOTIDE SEQUENCE [LARGE SCALE GENOMIC DNA]</scope>
    <source>
        <strain evidence="8 9">ATCC PRA-207</strain>
    </source>
</reference>
<accession>A0A7J6RJX6</accession>
<organism evidence="8 9">
    <name type="scientific">Perkinsus olseni</name>
    <name type="common">Perkinsus atlanticus</name>
    <dbReference type="NCBI Taxonomy" id="32597"/>
    <lineage>
        <taxon>Eukaryota</taxon>
        <taxon>Sar</taxon>
        <taxon>Alveolata</taxon>
        <taxon>Perkinsozoa</taxon>
        <taxon>Perkinsea</taxon>
        <taxon>Perkinsida</taxon>
        <taxon>Perkinsidae</taxon>
        <taxon>Perkinsus</taxon>
    </lineage>
</organism>
<evidence type="ECO:0000313" key="9">
    <source>
        <dbReference type="Proteomes" id="UP000553632"/>
    </source>
</evidence>
<dbReference type="PANTHER" id="PTHR13019">
    <property type="entry name" value="GOLGI APPARATUS MEMBRANE PROTEIN TVP23"/>
    <property type="match status" value="1"/>
</dbReference>
<comment type="similarity">
    <text evidence="2">Belongs to the TVP23 family.</text>
</comment>
<comment type="caution">
    <text evidence="8">The sequence shown here is derived from an EMBL/GenBank/DDBJ whole genome shotgun (WGS) entry which is preliminary data.</text>
</comment>
<dbReference type="Pfam" id="PF05832">
    <property type="entry name" value="DUF846"/>
    <property type="match status" value="1"/>
</dbReference>
<evidence type="ECO:0000256" key="6">
    <source>
        <dbReference type="SAM" id="MobiDB-lite"/>
    </source>
</evidence>
<feature type="transmembrane region" description="Helical" evidence="7">
    <location>
        <begin position="159"/>
        <end position="180"/>
    </location>
</feature>
<proteinExistence type="inferred from homology"/>
<evidence type="ECO:0000256" key="7">
    <source>
        <dbReference type="SAM" id="Phobius"/>
    </source>
</evidence>
<keyword evidence="4 7" id="KW-1133">Transmembrane helix</keyword>
<evidence type="ECO:0000256" key="2">
    <source>
        <dbReference type="ARBA" id="ARBA00005467"/>
    </source>
</evidence>
<feature type="transmembrane region" description="Helical" evidence="7">
    <location>
        <begin position="57"/>
        <end position="79"/>
    </location>
</feature>
<evidence type="ECO:0000256" key="3">
    <source>
        <dbReference type="ARBA" id="ARBA00022692"/>
    </source>
</evidence>
<dbReference type="AlphaFoldDB" id="A0A7J6RJX6"/>
<dbReference type="GO" id="GO:0000139">
    <property type="term" value="C:Golgi membrane"/>
    <property type="evidence" value="ECO:0007669"/>
    <property type="project" value="TreeGrafter"/>
</dbReference>
<feature type="transmembrane region" description="Helical" evidence="7">
    <location>
        <begin position="86"/>
        <end position="105"/>
    </location>
</feature>
<comment type="subcellular location">
    <subcellularLocation>
        <location evidence="1">Membrane</location>
        <topology evidence="1">Multi-pass membrane protein</topology>
    </subcellularLocation>
</comment>
<evidence type="ECO:0000256" key="5">
    <source>
        <dbReference type="ARBA" id="ARBA00023136"/>
    </source>
</evidence>
<dbReference type="PANTHER" id="PTHR13019:SF7">
    <property type="entry name" value="GOLGI APPARATUS MEMBRANE PROTEIN TVP23"/>
    <property type="match status" value="1"/>
</dbReference>
<keyword evidence="9" id="KW-1185">Reference proteome</keyword>
<sequence>MTDPAAAGSGSDSQNVRLEFSDFSTSALPPIGGVDGPGVATDTRGGTFSNTVLAHSAHPWVCVFHILFKLAAIFSYWVVYYISGKSYIITFVCTTTCLALDFWTVKNVTGRLLVGLRWWNEYETSKDSEAGGEPGKSTWVFESQGEEFERSLNPTDKTIFWGALYIFPLFWLGGAISNLISLSFDYVVLNIMGLILSFANVVGYWKCSKESQRRLQSWASQQALGAMVSQGSGIGGLVSKAGLLFLMAKVNRTDRTELNKFERDSNLTWAELHSLKDRIQYPDMPHSMPRSIHLIPVTLTLLTRVLTPAHTRLGSILGDRNSRERQLRQPRVLNRYARLIGCKATHLCFERCVRRRDARIMREIMKWERSAVSELSDLAKHEYVDGLERRQRYYEYLSDQSKQKDKQKYYDRQYTHVLDRVINVKQTLGIALDENEVSRVNQNKRGGTTHNLDTIIRTFTHRLDATNADRYRVVIVSSVCGMDGVDRTGKNSFWRDDLPSANLFLHYKERYTLPEIPHHMPMSVVDGISDCTGPAATLEQCVEYRAMGPRKGLMTCQALAQLFGKCIQSRDRKITTAVTKWEVRSVSTMNEDSRREYLAELEEEKRHYMRLADMCYSRERRRMYDRQYTHLLDRSIAIKKSLGMDLAEHEVDRDAQNKRGGRSSTMDKVVQKLHARRASQEARDYNYAMYRFAQK</sequence>
<evidence type="ECO:0000313" key="8">
    <source>
        <dbReference type="EMBL" id="KAF4720787.1"/>
    </source>
</evidence>
<name>A0A7J6RJX6_PEROL</name>
<dbReference type="InterPro" id="IPR008564">
    <property type="entry name" value="TVP23-like"/>
</dbReference>
<dbReference type="EMBL" id="JABANO010025110">
    <property type="protein sequence ID" value="KAF4720787.1"/>
    <property type="molecule type" value="Genomic_DNA"/>
</dbReference>
<dbReference type="GO" id="GO:0016192">
    <property type="term" value="P:vesicle-mediated transport"/>
    <property type="evidence" value="ECO:0007669"/>
    <property type="project" value="TreeGrafter"/>
</dbReference>
<dbReference type="GO" id="GO:0009306">
    <property type="term" value="P:protein secretion"/>
    <property type="evidence" value="ECO:0007669"/>
    <property type="project" value="TreeGrafter"/>
</dbReference>
<keyword evidence="3 7" id="KW-0812">Transmembrane</keyword>
<evidence type="ECO:0000256" key="4">
    <source>
        <dbReference type="ARBA" id="ARBA00022989"/>
    </source>
</evidence>
<feature type="region of interest" description="Disordered" evidence="6">
    <location>
        <begin position="650"/>
        <end position="669"/>
    </location>
</feature>
<gene>
    <name evidence="8" type="primary">FAM18A_2</name>
    <name evidence="8" type="ORF">FOZ63_019463</name>
</gene>
<dbReference type="Proteomes" id="UP000553632">
    <property type="component" value="Unassembled WGS sequence"/>
</dbReference>
<evidence type="ECO:0000256" key="1">
    <source>
        <dbReference type="ARBA" id="ARBA00004141"/>
    </source>
</evidence>
<keyword evidence="5 7" id="KW-0472">Membrane</keyword>
<feature type="transmembrane region" description="Helical" evidence="7">
    <location>
        <begin position="187"/>
        <end position="205"/>
    </location>
</feature>